<dbReference type="STRING" id="1111735.GCA_000428045_03295"/>
<dbReference type="PANTHER" id="PTHR35894">
    <property type="entry name" value="GENERAL SECRETION PATHWAY PROTEIN A-RELATED"/>
    <property type="match status" value="1"/>
</dbReference>
<dbReference type="InterPro" id="IPR002477">
    <property type="entry name" value="Peptidoglycan-bd-like"/>
</dbReference>
<dbReference type="Gene3D" id="1.10.101.10">
    <property type="entry name" value="PGBD-like superfamily/PGBD"/>
    <property type="match status" value="1"/>
</dbReference>
<evidence type="ECO:0000313" key="4">
    <source>
        <dbReference type="Proteomes" id="UP000235015"/>
    </source>
</evidence>
<dbReference type="Pfam" id="PF21327">
    <property type="entry name" value="GspA_C39-like"/>
    <property type="match status" value="1"/>
</dbReference>
<accession>A0A2N6D1C6</accession>
<dbReference type="Pfam" id="PF01471">
    <property type="entry name" value="PG_binding_1"/>
    <property type="match status" value="1"/>
</dbReference>
<evidence type="ECO:0000256" key="1">
    <source>
        <dbReference type="SAM" id="MobiDB-lite"/>
    </source>
</evidence>
<feature type="region of interest" description="Disordered" evidence="1">
    <location>
        <begin position="361"/>
        <end position="393"/>
    </location>
</feature>
<dbReference type="SUPFAM" id="SSF52540">
    <property type="entry name" value="P-loop containing nucleoside triphosphate hydrolases"/>
    <property type="match status" value="1"/>
</dbReference>
<reference evidence="3 4" key="1">
    <citation type="submission" date="2017-11" db="EMBL/GenBank/DDBJ databases">
        <title>Genome-resolved metagenomics identifies genetic mobility, metabolic interactions, and unexpected diversity in perchlorate-reducing communities.</title>
        <authorList>
            <person name="Barnum T.P."/>
            <person name="Figueroa I.A."/>
            <person name="Carlstrom C.I."/>
            <person name="Lucas L.N."/>
            <person name="Engelbrektson A.L."/>
            <person name="Coates J.D."/>
        </authorList>
    </citation>
    <scope>NUCLEOTIDE SEQUENCE [LARGE SCALE GENOMIC DNA]</scope>
    <source>
        <strain evidence="3">BM301</strain>
    </source>
</reference>
<dbReference type="GO" id="GO:0016887">
    <property type="term" value="F:ATP hydrolysis activity"/>
    <property type="evidence" value="ECO:0007669"/>
    <property type="project" value="InterPro"/>
</dbReference>
<dbReference type="InterPro" id="IPR036366">
    <property type="entry name" value="PGBDSf"/>
</dbReference>
<name>A0A2N6D1C6_9GAMM</name>
<gene>
    <name evidence="3" type="ORF">C0630_00880</name>
</gene>
<dbReference type="InterPro" id="IPR027417">
    <property type="entry name" value="P-loop_NTPase"/>
</dbReference>
<sequence>MYTSYFGIEESPFSITPDPRFLYMSQQHQEALGYLLYGVSESGGFVLLTGEVGAGKTTVCRCLLEQLPEHVDAALILNPRLTAYELVATLCDELGIDYPQSSQSLKVLYDVLNRYLLEAHGAGRRTVLIIDESQNLSPDALEQVRLLTNLETNKHKLLQIILIGQPELRDMLDRPDLRQLSQRVTARFHLPPLTEQETLAYIAHRLSVVGLDRAVFSLSSRRRVYQHSGGVPRLINTICDRALLGAYAEDRISTDRRIIDKAAEEVTGKRLQGSSRVLLISLILVLVAGIGGFTYSRVANVPVAQDEIGPGDTPRQPPLAVGKPGEAVTVEPAPAVDSPPAAAETPALGDEVLAPGLPQLSTAVPSAEPQAGVDKVDSTPQPEPDQTDEEPPLAADGESLITAEALNPVDELIQESPVGNLVGALNDLFALWGMAYAQLDGSSPCMRAAAAQLECLQGKASLQKLRTIDRPAIIELAGNGGNVHFVVLVGLEETTAQVQVGERIFKVPLDGLARVYTGDYLSLWHPPVSGVSYLQPGMRGNGVRWLRESLSRVRNWVETTEDAGYFDNGLYDQLRAFQSDQGLDVDGIAGPMTFISLNSLVNDTSVPRLRRSEK</sequence>
<organism evidence="3 4">
    <name type="scientific">Sedimenticola selenatireducens</name>
    <dbReference type="NCBI Taxonomy" id="191960"/>
    <lineage>
        <taxon>Bacteria</taxon>
        <taxon>Pseudomonadati</taxon>
        <taxon>Pseudomonadota</taxon>
        <taxon>Gammaproteobacteria</taxon>
        <taxon>Chromatiales</taxon>
        <taxon>Sedimenticolaceae</taxon>
        <taxon>Sedimenticola</taxon>
    </lineage>
</organism>
<dbReference type="InterPro" id="IPR049945">
    <property type="entry name" value="AAA_22"/>
</dbReference>
<feature type="domain" description="AAA+ ATPase" evidence="2">
    <location>
        <begin position="42"/>
        <end position="194"/>
    </location>
</feature>
<dbReference type="InterPro" id="IPR036365">
    <property type="entry name" value="PGBD-like_sf"/>
</dbReference>
<dbReference type="CDD" id="cd00009">
    <property type="entry name" value="AAA"/>
    <property type="match status" value="1"/>
</dbReference>
<dbReference type="Pfam" id="PF13401">
    <property type="entry name" value="AAA_22"/>
    <property type="match status" value="1"/>
</dbReference>
<evidence type="ECO:0000259" key="2">
    <source>
        <dbReference type="SMART" id="SM00382"/>
    </source>
</evidence>
<dbReference type="InterPro" id="IPR052026">
    <property type="entry name" value="ExeA_AAA_ATPase_DNA-bind"/>
</dbReference>
<dbReference type="PANTHER" id="PTHR35894:SF1">
    <property type="entry name" value="PHOSPHORIBULOKINASE _ URIDINE KINASE FAMILY"/>
    <property type="match status" value="1"/>
</dbReference>
<dbReference type="SMART" id="SM00382">
    <property type="entry name" value="AAA"/>
    <property type="match status" value="1"/>
</dbReference>
<evidence type="ECO:0000313" key="3">
    <source>
        <dbReference type="EMBL" id="PLX63490.1"/>
    </source>
</evidence>
<comment type="caution">
    <text evidence="3">The sequence shown here is derived from an EMBL/GenBank/DDBJ whole genome shotgun (WGS) entry which is preliminary data.</text>
</comment>
<dbReference type="Proteomes" id="UP000235015">
    <property type="component" value="Unassembled WGS sequence"/>
</dbReference>
<dbReference type="InterPro" id="IPR048809">
    <property type="entry name" value="GspA_C39-like"/>
</dbReference>
<dbReference type="EMBL" id="PKUN01000001">
    <property type="protein sequence ID" value="PLX63490.1"/>
    <property type="molecule type" value="Genomic_DNA"/>
</dbReference>
<dbReference type="RefSeq" id="WP_273437270.1">
    <property type="nucleotide sequence ID" value="NZ_PKUN01000001.1"/>
</dbReference>
<dbReference type="SUPFAM" id="SSF47090">
    <property type="entry name" value="PGBD-like"/>
    <property type="match status" value="1"/>
</dbReference>
<dbReference type="AlphaFoldDB" id="A0A2N6D1C6"/>
<dbReference type="Gene3D" id="3.40.50.300">
    <property type="entry name" value="P-loop containing nucleotide triphosphate hydrolases"/>
    <property type="match status" value="1"/>
</dbReference>
<proteinExistence type="predicted"/>
<dbReference type="Gene3D" id="3.90.70.10">
    <property type="entry name" value="Cysteine proteinases"/>
    <property type="match status" value="1"/>
</dbReference>
<protein>
    <submittedName>
        <fullName evidence="3">Peptidoglycan-binding protein</fullName>
    </submittedName>
</protein>
<dbReference type="InterPro" id="IPR003593">
    <property type="entry name" value="AAA+_ATPase"/>
</dbReference>